<evidence type="ECO:0000313" key="7">
    <source>
        <dbReference type="Proteomes" id="UP000238701"/>
    </source>
</evidence>
<feature type="transmembrane region" description="Helical" evidence="5">
    <location>
        <begin position="96"/>
        <end position="114"/>
    </location>
</feature>
<reference evidence="7" key="1">
    <citation type="submission" date="2018-02" db="EMBL/GenBank/DDBJ databases">
        <authorList>
            <person name="Hausmann B."/>
        </authorList>
    </citation>
    <scope>NUCLEOTIDE SEQUENCE [LARGE SCALE GENOMIC DNA]</scope>
    <source>
        <strain evidence="7">Peat soil MAG SbA1</strain>
    </source>
</reference>
<gene>
    <name evidence="6" type="ORF">SBA1_490019</name>
</gene>
<dbReference type="EMBL" id="OMOD01000143">
    <property type="protein sequence ID" value="SPF43438.1"/>
    <property type="molecule type" value="Genomic_DNA"/>
</dbReference>
<dbReference type="Gene3D" id="1.20.120.1630">
    <property type="match status" value="1"/>
</dbReference>
<evidence type="ECO:0000256" key="5">
    <source>
        <dbReference type="SAM" id="Phobius"/>
    </source>
</evidence>
<evidence type="ECO:0000256" key="2">
    <source>
        <dbReference type="ARBA" id="ARBA00022692"/>
    </source>
</evidence>
<dbReference type="Pfam" id="PF04191">
    <property type="entry name" value="PEMT"/>
    <property type="match status" value="1"/>
</dbReference>
<feature type="transmembrane region" description="Helical" evidence="5">
    <location>
        <begin position="54"/>
        <end position="75"/>
    </location>
</feature>
<dbReference type="AlphaFoldDB" id="A0A2U3KUW1"/>
<dbReference type="InterPro" id="IPR007318">
    <property type="entry name" value="Phopholipid_MeTrfase"/>
</dbReference>
<dbReference type="InterPro" id="IPR052527">
    <property type="entry name" value="Metal_cation-efflux_comp"/>
</dbReference>
<evidence type="ECO:0000256" key="1">
    <source>
        <dbReference type="ARBA" id="ARBA00004127"/>
    </source>
</evidence>
<protein>
    <recommendedName>
        <fullName evidence="8">Isoprenylcysteine carboxyl methyltransferase</fullName>
    </recommendedName>
</protein>
<feature type="transmembrane region" description="Helical" evidence="5">
    <location>
        <begin position="27"/>
        <end position="48"/>
    </location>
</feature>
<name>A0A2U3KUW1_9BACT</name>
<dbReference type="Proteomes" id="UP000238701">
    <property type="component" value="Unassembled WGS sequence"/>
</dbReference>
<dbReference type="PANTHER" id="PTHR43847">
    <property type="entry name" value="BLL3993 PROTEIN"/>
    <property type="match status" value="1"/>
</dbReference>
<dbReference type="PANTHER" id="PTHR43847:SF1">
    <property type="entry name" value="BLL3993 PROTEIN"/>
    <property type="match status" value="1"/>
</dbReference>
<comment type="subcellular location">
    <subcellularLocation>
        <location evidence="1">Endomembrane system</location>
        <topology evidence="1">Multi-pass membrane protein</topology>
    </subcellularLocation>
</comment>
<keyword evidence="4 5" id="KW-0472">Membrane</keyword>
<sequence>MSEPSSEQQAALTAASPQAKPSAARRLLQVVGNYIWFTGALFLAAGRFDWARGWISVALSVTGLTAMGLVVQRYNPELMAQRARWRRKDTKRFDKIFMAVYLPLVLLQPAVAGLDAVRFRWSSIPFAFVYVGAVLFVASLVLLTWAMRVNPYAETSVRIQNDRGQTVVTSGPYRFVRHPMYAGIILMSLANPLIWGSVWALVMSAVMILLFLWRTAQEDQTLRRELPGYEEYSSHTCYRLLPGAW</sequence>
<keyword evidence="3 5" id="KW-1133">Transmembrane helix</keyword>
<keyword evidence="2 5" id="KW-0812">Transmembrane</keyword>
<evidence type="ECO:0000313" key="6">
    <source>
        <dbReference type="EMBL" id="SPF43438.1"/>
    </source>
</evidence>
<dbReference type="OrthoDB" id="5471300at2"/>
<feature type="transmembrane region" description="Helical" evidence="5">
    <location>
        <begin position="184"/>
        <end position="213"/>
    </location>
</feature>
<evidence type="ECO:0000256" key="4">
    <source>
        <dbReference type="ARBA" id="ARBA00023136"/>
    </source>
</evidence>
<organism evidence="6 7">
    <name type="scientific">Candidatus Sulfotelmatobacter kueseliae</name>
    <dbReference type="NCBI Taxonomy" id="2042962"/>
    <lineage>
        <taxon>Bacteria</taxon>
        <taxon>Pseudomonadati</taxon>
        <taxon>Acidobacteriota</taxon>
        <taxon>Terriglobia</taxon>
        <taxon>Terriglobales</taxon>
        <taxon>Candidatus Korobacteraceae</taxon>
        <taxon>Candidatus Sulfotelmatobacter</taxon>
    </lineage>
</organism>
<proteinExistence type="predicted"/>
<feature type="transmembrane region" description="Helical" evidence="5">
    <location>
        <begin position="126"/>
        <end position="146"/>
    </location>
</feature>
<accession>A0A2U3KUW1</accession>
<dbReference type="GO" id="GO:0012505">
    <property type="term" value="C:endomembrane system"/>
    <property type="evidence" value="ECO:0007669"/>
    <property type="project" value="UniProtKB-SubCell"/>
</dbReference>
<evidence type="ECO:0000256" key="3">
    <source>
        <dbReference type="ARBA" id="ARBA00022989"/>
    </source>
</evidence>
<evidence type="ECO:0008006" key="8">
    <source>
        <dbReference type="Google" id="ProtNLM"/>
    </source>
</evidence>